<proteinExistence type="predicted"/>
<gene>
    <name evidence="2" type="ORF">IIC_04743</name>
</gene>
<dbReference type="AlphaFoldDB" id="R8HBY5"/>
<evidence type="ECO:0000313" key="3">
    <source>
        <dbReference type="Proteomes" id="UP000014040"/>
    </source>
</evidence>
<dbReference type="PATRIC" id="fig|1053224.3.peg.4788"/>
<reference evidence="2 3" key="1">
    <citation type="submission" date="2012-12" db="EMBL/GenBank/DDBJ databases">
        <title>The Genome Sequence of Bacillus cereus VD021.</title>
        <authorList>
            <consortium name="The Broad Institute Genome Sequencing Platform"/>
            <consortium name="The Broad Institute Genome Sequencing Center for Infectious Disease"/>
            <person name="Feldgarden M."/>
            <person name="Van der Auwera G.A."/>
            <person name="Mahillon J."/>
            <person name="Duprez V."/>
            <person name="Timmery S."/>
            <person name="Mattelet C."/>
            <person name="Dierick K."/>
            <person name="Sun M."/>
            <person name="Yu Z."/>
            <person name="Zhu L."/>
            <person name="Hu X."/>
            <person name="Shank E.B."/>
            <person name="Swiecicka I."/>
            <person name="Hansen B.M."/>
            <person name="Andrup L."/>
            <person name="Walker B."/>
            <person name="Young S.K."/>
            <person name="Zeng Q."/>
            <person name="Gargeya S."/>
            <person name="Fitzgerald M."/>
            <person name="Haas B."/>
            <person name="Abouelleil A."/>
            <person name="Alvarado L."/>
            <person name="Arachchi H.M."/>
            <person name="Berlin A.M."/>
            <person name="Chapman S.B."/>
            <person name="Dewar J."/>
            <person name="Goldberg J."/>
            <person name="Griggs A."/>
            <person name="Gujja S."/>
            <person name="Hansen M."/>
            <person name="Howarth C."/>
            <person name="Imamovic A."/>
            <person name="Larimer J."/>
            <person name="McCowan C."/>
            <person name="Murphy C."/>
            <person name="Neiman D."/>
            <person name="Pearson M."/>
            <person name="Priest M."/>
            <person name="Roberts A."/>
            <person name="Saif S."/>
            <person name="Shea T."/>
            <person name="Sisk P."/>
            <person name="Sykes S."/>
            <person name="Wortman J."/>
            <person name="Nusbaum C."/>
            <person name="Birren B."/>
        </authorList>
    </citation>
    <scope>NUCLEOTIDE SEQUENCE [LARGE SCALE GENOMIC DNA]</scope>
    <source>
        <strain evidence="2 3">VD021</strain>
    </source>
</reference>
<dbReference type="Proteomes" id="UP000014040">
    <property type="component" value="Unassembled WGS sequence"/>
</dbReference>
<comment type="caution">
    <text evidence="2">The sequence shown here is derived from an EMBL/GenBank/DDBJ whole genome shotgun (WGS) entry which is preliminary data.</text>
</comment>
<dbReference type="InterPro" id="IPR039519">
    <property type="entry name" value="YokE-like_PH"/>
</dbReference>
<name>R8HBY5_BACCE</name>
<evidence type="ECO:0000313" key="2">
    <source>
        <dbReference type="EMBL" id="EOO70301.1"/>
    </source>
</evidence>
<evidence type="ECO:0000259" key="1">
    <source>
        <dbReference type="Pfam" id="PF14470"/>
    </source>
</evidence>
<organism evidence="2 3">
    <name type="scientific">Bacillus cereus VD021</name>
    <dbReference type="NCBI Taxonomy" id="1053224"/>
    <lineage>
        <taxon>Bacteria</taxon>
        <taxon>Bacillati</taxon>
        <taxon>Bacillota</taxon>
        <taxon>Bacilli</taxon>
        <taxon>Bacillales</taxon>
        <taxon>Bacillaceae</taxon>
        <taxon>Bacillus</taxon>
        <taxon>Bacillus cereus group</taxon>
    </lineage>
</organism>
<dbReference type="Pfam" id="PF14470">
    <property type="entry name" value="bPH_3"/>
    <property type="match status" value="1"/>
</dbReference>
<dbReference type="RefSeq" id="WP_016102783.1">
    <property type="nucleotide sequence ID" value="NZ_KB976282.1"/>
</dbReference>
<accession>R8HBY5</accession>
<sequence>MQKSLEKIKKQLDSTENILSVLQCSFDLYVNQNSSRPGILVATERRMIFYGPPLLNLKNEMVEEFLYEKISSFTLKKSIFGIRIQMECNEEYLKFNKITNTYATTFVETVNTLRKK</sequence>
<dbReference type="EMBL" id="AHES01000055">
    <property type="protein sequence ID" value="EOO70301.1"/>
    <property type="molecule type" value="Genomic_DNA"/>
</dbReference>
<feature type="domain" description="YokE-like PH" evidence="1">
    <location>
        <begin position="12"/>
        <end position="111"/>
    </location>
</feature>
<dbReference type="HOGENOM" id="CLU_149818_0_0_9"/>
<protein>
    <recommendedName>
        <fullName evidence="1">YokE-like PH domain-containing protein</fullName>
    </recommendedName>
</protein>